<evidence type="ECO:0008006" key="3">
    <source>
        <dbReference type="Google" id="ProtNLM"/>
    </source>
</evidence>
<evidence type="ECO:0000313" key="1">
    <source>
        <dbReference type="EMBL" id="CAH3151381.1"/>
    </source>
</evidence>
<gene>
    <name evidence="1" type="ORF">PEVE_00000424</name>
</gene>
<feature type="non-terminal residue" evidence="1">
    <location>
        <position position="1"/>
    </location>
</feature>
<dbReference type="EMBL" id="CALNXI010001011">
    <property type="protein sequence ID" value="CAH3151381.1"/>
    <property type="molecule type" value="Genomic_DNA"/>
</dbReference>
<organism evidence="1 2">
    <name type="scientific">Porites evermanni</name>
    <dbReference type="NCBI Taxonomy" id="104178"/>
    <lineage>
        <taxon>Eukaryota</taxon>
        <taxon>Metazoa</taxon>
        <taxon>Cnidaria</taxon>
        <taxon>Anthozoa</taxon>
        <taxon>Hexacorallia</taxon>
        <taxon>Scleractinia</taxon>
        <taxon>Fungiina</taxon>
        <taxon>Poritidae</taxon>
        <taxon>Porites</taxon>
    </lineage>
</organism>
<sequence length="374" mass="42337">QLLISLSLNFPFSQEKYGSFYCNPSKLIIYDGIVGYLHNLSPIKTSQNKNQYFVLDFQTNSTVYRTVCFSPEKHAALKRKFECSSPVKVNKYNLKKNDKTGEEELIWNKRTKIEEPQESEMEFDLQPIKAETVEAKDSSAEEILSEQIKTLVNIAGRVTLNGPTETVKVKGKTLKKQEALFTDNTGSVRLVLWEQDTTKMQSGQCYSMTNVAVKDYNGTNYLTLTKHTKVNAAELQVDRQDVAVDNGKQMQVAFPPEGINYVQQYLSCNKCHAKVMDSPKKIIKCSECGLTQLKSKCSSKIIASILTKTDKDTMSLNIFDNIIEELYTLYKEQDGDIDKLFTELTDDDVTEILLTVNATVIFNDKKNASTVIKL</sequence>
<dbReference type="Proteomes" id="UP001159427">
    <property type="component" value="Unassembled WGS sequence"/>
</dbReference>
<dbReference type="InterPro" id="IPR012340">
    <property type="entry name" value="NA-bd_OB-fold"/>
</dbReference>
<reference evidence="1 2" key="1">
    <citation type="submission" date="2022-05" db="EMBL/GenBank/DDBJ databases">
        <authorList>
            <consortium name="Genoscope - CEA"/>
            <person name="William W."/>
        </authorList>
    </citation>
    <scope>NUCLEOTIDE SEQUENCE [LARGE SCALE GENOMIC DNA]</scope>
</reference>
<comment type="caution">
    <text evidence="1">The sequence shown here is derived from an EMBL/GenBank/DDBJ whole genome shotgun (WGS) entry which is preliminary data.</text>
</comment>
<evidence type="ECO:0000313" key="2">
    <source>
        <dbReference type="Proteomes" id="UP001159427"/>
    </source>
</evidence>
<protein>
    <recommendedName>
        <fullName evidence="3">Replication factor A C-terminal domain-containing protein</fullName>
    </recommendedName>
</protein>
<keyword evidence="2" id="KW-1185">Reference proteome</keyword>
<name>A0ABN8PUV5_9CNID</name>
<dbReference type="SUPFAM" id="SSF50249">
    <property type="entry name" value="Nucleic acid-binding proteins"/>
    <property type="match status" value="1"/>
</dbReference>
<accession>A0ABN8PUV5</accession>
<proteinExistence type="predicted"/>
<dbReference type="Gene3D" id="2.40.50.140">
    <property type="entry name" value="Nucleic acid-binding proteins"/>
    <property type="match status" value="1"/>
</dbReference>